<reference evidence="3 4" key="1">
    <citation type="submission" date="2014-08" db="EMBL/GenBank/DDBJ databases">
        <title>Complete genome of a marine bacteria Jeotgalibacillus malaysiensis.</title>
        <authorList>
            <person name="Yaakop A.S."/>
            <person name="Chan K.-G."/>
            <person name="Goh K.M."/>
        </authorList>
    </citation>
    <scope>NUCLEOTIDE SEQUENCE [LARGE SCALE GENOMIC DNA]</scope>
    <source>
        <strain evidence="3 4">D5</strain>
    </source>
</reference>
<feature type="domain" description="YdbS-like PH" evidence="2">
    <location>
        <begin position="79"/>
        <end position="154"/>
    </location>
</feature>
<dbReference type="BioCyc" id="JESP1508404:G14D9-9531-MONOMER"/>
<dbReference type="PANTHER" id="PTHR34473">
    <property type="entry name" value="UPF0699 TRANSMEMBRANE PROTEIN YDBS"/>
    <property type="match status" value="1"/>
</dbReference>
<name>A0A0B5AHS9_9BACL</name>
<dbReference type="Pfam" id="PF03703">
    <property type="entry name" value="bPH_2"/>
    <property type="match status" value="1"/>
</dbReference>
<keyword evidence="4" id="KW-1185">Reference proteome</keyword>
<feature type="transmembrane region" description="Helical" evidence="1">
    <location>
        <begin position="53"/>
        <end position="72"/>
    </location>
</feature>
<proteinExistence type="predicted"/>
<dbReference type="KEGG" id="jeo:JMA_03140"/>
<dbReference type="HOGENOM" id="CLU_104197_3_2_9"/>
<organism evidence="3 4">
    <name type="scientific">Jeotgalibacillus malaysiensis</name>
    <dbReference type="NCBI Taxonomy" id="1508404"/>
    <lineage>
        <taxon>Bacteria</taxon>
        <taxon>Bacillati</taxon>
        <taxon>Bacillota</taxon>
        <taxon>Bacilli</taxon>
        <taxon>Bacillales</taxon>
        <taxon>Caryophanaceae</taxon>
        <taxon>Jeotgalibacillus</taxon>
    </lineage>
</organism>
<dbReference type="Proteomes" id="UP000031449">
    <property type="component" value="Chromosome"/>
</dbReference>
<evidence type="ECO:0000256" key="1">
    <source>
        <dbReference type="SAM" id="Phobius"/>
    </source>
</evidence>
<protein>
    <recommendedName>
        <fullName evidence="2">YdbS-like PH domain-containing protein</fullName>
    </recommendedName>
</protein>
<dbReference type="STRING" id="1508404.JMA_03140"/>
<dbReference type="PANTHER" id="PTHR34473:SF2">
    <property type="entry name" value="UPF0699 TRANSMEMBRANE PROTEIN YDBT"/>
    <property type="match status" value="1"/>
</dbReference>
<evidence type="ECO:0000313" key="4">
    <source>
        <dbReference type="Proteomes" id="UP000031449"/>
    </source>
</evidence>
<evidence type="ECO:0000259" key="2">
    <source>
        <dbReference type="Pfam" id="PF03703"/>
    </source>
</evidence>
<gene>
    <name evidence="3" type="ORF">JMA_03140</name>
</gene>
<accession>A0A0B5AHS9</accession>
<keyword evidence="1" id="KW-0812">Transmembrane</keyword>
<dbReference type="OrthoDB" id="2437193at2"/>
<keyword evidence="1" id="KW-1133">Transmembrane helix</keyword>
<evidence type="ECO:0000313" key="3">
    <source>
        <dbReference type="EMBL" id="AJD89631.1"/>
    </source>
</evidence>
<dbReference type="EMBL" id="CP009416">
    <property type="protein sequence ID" value="AJD89631.1"/>
    <property type="molecule type" value="Genomic_DNA"/>
</dbReference>
<dbReference type="AlphaFoldDB" id="A0A0B5AHS9"/>
<feature type="transmembrane region" description="Helical" evidence="1">
    <location>
        <begin position="21"/>
        <end position="41"/>
    </location>
</feature>
<sequence>MYLNIPEPSRPISAKIISIWRWTNTIGHTVTLIILGALLYFDAAYNWVSWIDNVIYILIGLMIVSAVFSILIEPPFVQKSWRYEINEEFVQLKHGRFNQYHTLIPMTKVEYVTTDQGPFLRKHNLYNLKIGTTTSSHNIPALPKEEAIQLRSQIAMFAKVKDIEGEEVE</sequence>
<dbReference type="InterPro" id="IPR005182">
    <property type="entry name" value="YdbS-like_PH"/>
</dbReference>
<keyword evidence="1" id="KW-0472">Membrane</keyword>